<reference evidence="1 2" key="1">
    <citation type="submission" date="2018-10" db="EMBL/GenBank/DDBJ databases">
        <title>Genomic Encyclopedia of Type Strains, Phase IV (KMG-IV): sequencing the most valuable type-strain genomes for metagenomic binning, comparative biology and taxonomic classification.</title>
        <authorList>
            <person name="Goeker M."/>
        </authorList>
    </citation>
    <scope>NUCLEOTIDE SEQUENCE [LARGE SCALE GENOMIC DNA]</scope>
    <source>
        <strain evidence="1 2">DSM 25586</strain>
    </source>
</reference>
<evidence type="ECO:0000313" key="2">
    <source>
        <dbReference type="Proteomes" id="UP000276055"/>
    </source>
</evidence>
<dbReference type="EMBL" id="RBIR01000011">
    <property type="protein sequence ID" value="RKR12764.1"/>
    <property type="molecule type" value="Genomic_DNA"/>
</dbReference>
<dbReference type="InterPro" id="IPR034660">
    <property type="entry name" value="DinB/YfiT-like"/>
</dbReference>
<organism evidence="1 2">
    <name type="scientific">Arthrobacter oryzae</name>
    <dbReference type="NCBI Taxonomy" id="409290"/>
    <lineage>
        <taxon>Bacteria</taxon>
        <taxon>Bacillati</taxon>
        <taxon>Actinomycetota</taxon>
        <taxon>Actinomycetes</taxon>
        <taxon>Micrococcales</taxon>
        <taxon>Micrococcaceae</taxon>
        <taxon>Arthrobacter</taxon>
    </lineage>
</organism>
<dbReference type="AlphaFoldDB" id="A0A495E770"/>
<protein>
    <submittedName>
        <fullName evidence="1">Uncharacterized protein DUF664</fullName>
    </submittedName>
</protein>
<proteinExistence type="predicted"/>
<dbReference type="InterPro" id="IPR007061">
    <property type="entry name" value="MST-like"/>
</dbReference>
<dbReference type="Gene3D" id="1.20.120.450">
    <property type="entry name" value="dinb family like domain"/>
    <property type="match status" value="1"/>
</dbReference>
<dbReference type="SUPFAM" id="SSF109854">
    <property type="entry name" value="DinB/YfiT-like putative metalloenzymes"/>
    <property type="match status" value="1"/>
</dbReference>
<dbReference type="Proteomes" id="UP000276055">
    <property type="component" value="Unassembled WGS sequence"/>
</dbReference>
<name>A0A495E770_9MICC</name>
<comment type="caution">
    <text evidence="1">The sequence shown here is derived from an EMBL/GenBank/DDBJ whole genome shotgun (WGS) entry which is preliminary data.</text>
</comment>
<gene>
    <name evidence="1" type="ORF">C8D78_3671</name>
</gene>
<accession>A0A495E770</accession>
<evidence type="ECO:0000313" key="1">
    <source>
        <dbReference type="EMBL" id="RKR12764.1"/>
    </source>
</evidence>
<sequence>MTLGGVLKHMAYVEGEWFSRSLHARDRDAPFDAVDWKADPDWDWHSAANDTPEQLRTLWQDAVDRSRASVADALTRGGLDQLARRPWPDGSAPSLRWILCHMIEEYARHNGHADLLREAVDGQTGE</sequence>
<dbReference type="Pfam" id="PF04978">
    <property type="entry name" value="MST"/>
    <property type="match status" value="1"/>
</dbReference>